<dbReference type="PANTHER" id="PTHR18919:SF139">
    <property type="entry name" value="THIOLASE-LIKE PROTEIN TYPE 1 ADDITIONAL C-TERMINAL DOMAIN-CONTAINING PROTEIN"/>
    <property type="match status" value="1"/>
</dbReference>
<dbReference type="Gene3D" id="3.40.47.10">
    <property type="match status" value="1"/>
</dbReference>
<keyword evidence="3" id="KW-0012">Acyltransferase</keyword>
<comment type="similarity">
    <text evidence="1">Belongs to the thiolase-like superfamily. Thiolase family.</text>
</comment>
<evidence type="ECO:0000313" key="6">
    <source>
        <dbReference type="Proteomes" id="UP001157126"/>
    </source>
</evidence>
<evidence type="ECO:0000259" key="4">
    <source>
        <dbReference type="Pfam" id="PF18313"/>
    </source>
</evidence>
<gene>
    <name evidence="5" type="ORF">GCM10025883_35990</name>
</gene>
<dbReference type="InterPro" id="IPR016039">
    <property type="entry name" value="Thiolase-like"/>
</dbReference>
<dbReference type="EMBL" id="BSUO01000001">
    <property type="protein sequence ID" value="GMA41554.1"/>
    <property type="molecule type" value="Genomic_DNA"/>
</dbReference>
<name>A0ABQ6IVP6_9MICO</name>
<dbReference type="Gene3D" id="2.40.50.840">
    <property type="match status" value="1"/>
</dbReference>
<evidence type="ECO:0000256" key="1">
    <source>
        <dbReference type="ARBA" id="ARBA00010982"/>
    </source>
</evidence>
<accession>A0ABQ6IVP6</accession>
<evidence type="ECO:0000256" key="3">
    <source>
        <dbReference type="ARBA" id="ARBA00023315"/>
    </source>
</evidence>
<evidence type="ECO:0000313" key="5">
    <source>
        <dbReference type="EMBL" id="GMA41554.1"/>
    </source>
</evidence>
<dbReference type="Pfam" id="PF18313">
    <property type="entry name" value="TLP1_add_C"/>
    <property type="match status" value="1"/>
</dbReference>
<dbReference type="InterPro" id="IPR040771">
    <property type="entry name" value="TLP1_add_C"/>
</dbReference>
<dbReference type="Proteomes" id="UP001157126">
    <property type="component" value="Unassembled WGS sequence"/>
</dbReference>
<sequence>MLVGAGQVSERLGRPGYGARGPVALAGAAAALALDDAAGGRQSRTARLRERLDVVAVVRQFEDSGLEPPTPLGHADNVPRAVARRVGATPRRAVLEVGGGQSPHRLAVEFGAEIAAGRAEVVLLAGAEALSSARHWREQPEDLRPNWSETVGGDIEDRGPGLTDMTSPRLAALGLDHAPAAYALFENARRARLGCSRAEYDRSMGELFAPFTAVAASNPHAAAPTLRPAAELMTPTDRNRVIAEPYPRFVVARDQVNQGAAVVLTSLGLARDLGIPKDRLVFCHGHADVAERPLLEREDLSTSAAARLAVEATLAEAGVEASEIDLFDIYSCFPIAVSVVVEALGLRPDDPRGFTVTGGLPFFGGPGNDYAMHGLAEMVRRLRRRPEAAGLVTANGGILSSQSMGLWSTTPAPWRAGVDAEIRRQVAAWPSPRVTDTPRGAARIETYTVVHSRDGGRRGIVVGRLDADDARFVAATADDSATWALLEEDQPIGRAVTVDEAGVVRA</sequence>
<protein>
    <submittedName>
        <fullName evidence="5">Acetyl-CoA acetyltransferase</fullName>
    </submittedName>
</protein>
<organism evidence="5 6">
    <name type="scientific">Mobilicoccus caccae</name>
    <dbReference type="NCBI Taxonomy" id="1859295"/>
    <lineage>
        <taxon>Bacteria</taxon>
        <taxon>Bacillati</taxon>
        <taxon>Actinomycetota</taxon>
        <taxon>Actinomycetes</taxon>
        <taxon>Micrococcales</taxon>
        <taxon>Dermatophilaceae</taxon>
        <taxon>Mobilicoccus</taxon>
    </lineage>
</organism>
<keyword evidence="2" id="KW-0808">Transferase</keyword>
<proteinExistence type="inferred from homology"/>
<evidence type="ECO:0000256" key="2">
    <source>
        <dbReference type="ARBA" id="ARBA00022679"/>
    </source>
</evidence>
<reference evidence="6" key="1">
    <citation type="journal article" date="2019" name="Int. J. Syst. Evol. Microbiol.">
        <title>The Global Catalogue of Microorganisms (GCM) 10K type strain sequencing project: providing services to taxonomists for standard genome sequencing and annotation.</title>
        <authorList>
            <consortium name="The Broad Institute Genomics Platform"/>
            <consortium name="The Broad Institute Genome Sequencing Center for Infectious Disease"/>
            <person name="Wu L."/>
            <person name="Ma J."/>
        </authorList>
    </citation>
    <scope>NUCLEOTIDE SEQUENCE [LARGE SCALE GENOMIC DNA]</scope>
    <source>
        <strain evidence="6">NBRC 113072</strain>
    </source>
</reference>
<feature type="domain" description="Thiolase-like protein type 1 additional C-terminal" evidence="4">
    <location>
        <begin position="423"/>
        <end position="501"/>
    </location>
</feature>
<dbReference type="SUPFAM" id="SSF53901">
    <property type="entry name" value="Thiolase-like"/>
    <property type="match status" value="1"/>
</dbReference>
<comment type="caution">
    <text evidence="5">The sequence shown here is derived from an EMBL/GenBank/DDBJ whole genome shotgun (WGS) entry which is preliminary data.</text>
</comment>
<dbReference type="PANTHER" id="PTHR18919">
    <property type="entry name" value="ACETYL-COA C-ACYLTRANSFERASE"/>
    <property type="match status" value="1"/>
</dbReference>
<keyword evidence="6" id="KW-1185">Reference proteome</keyword>